<keyword evidence="3" id="KW-0282">Flagellum</keyword>
<dbReference type="CDD" id="cd17470">
    <property type="entry name" value="T3SS_Flik_C"/>
    <property type="match status" value="1"/>
</dbReference>
<accession>A0A6M0SWW0</accession>
<protein>
    <submittedName>
        <fullName evidence="3">Flagellar hook-length control protein</fullName>
    </submittedName>
</protein>
<keyword evidence="3" id="KW-0966">Cell projection</keyword>
<proteinExistence type="predicted"/>
<evidence type="ECO:0000259" key="2">
    <source>
        <dbReference type="Pfam" id="PF02120"/>
    </source>
</evidence>
<dbReference type="AlphaFoldDB" id="A0A6M0SWW0"/>
<feature type="compositionally biased region" description="Basic and acidic residues" evidence="1">
    <location>
        <begin position="423"/>
        <end position="446"/>
    </location>
</feature>
<keyword evidence="3" id="KW-0969">Cilium</keyword>
<dbReference type="Pfam" id="PF02120">
    <property type="entry name" value="Flg_hook"/>
    <property type="match status" value="1"/>
</dbReference>
<feature type="region of interest" description="Disordered" evidence="1">
    <location>
        <begin position="421"/>
        <end position="464"/>
    </location>
</feature>
<name>A0A6M0SWW0_CLOBO</name>
<comment type="caution">
    <text evidence="3">The sequence shown here is derived from an EMBL/GenBank/DDBJ whole genome shotgun (WGS) entry which is preliminary data.</text>
</comment>
<gene>
    <name evidence="3" type="ORF">EXM42_06260</name>
</gene>
<feature type="compositionally biased region" description="Low complexity" evidence="1">
    <location>
        <begin position="453"/>
        <end position="464"/>
    </location>
</feature>
<dbReference type="InterPro" id="IPR021136">
    <property type="entry name" value="Flagellar_hook_control-like_C"/>
</dbReference>
<evidence type="ECO:0000313" key="3">
    <source>
        <dbReference type="EMBL" id="NFA60008.1"/>
    </source>
</evidence>
<evidence type="ECO:0000313" key="4">
    <source>
        <dbReference type="Proteomes" id="UP000473089"/>
    </source>
</evidence>
<sequence>MDLKISGFIKIENNSTTKKVTNQNEKPYSFNEVLNNISSNKSAIKDKNLDTKNSNDIYKDNKNSLVKDENTNSKDNSIMSGLNKEDIQKIKDKLEEQGFSKEELDSIKSVEDLEKLANKLKKSGDLDSFIALLNSILQSVSSGENIKLGKNLEENLDKLKVLLNNLSQGNGNKEQLVTEIKDILGEEFNKLNLTDENSLDKDLLETFSNKLQMKIEKEPNEEKLSLLKDIKSEMESILKEGSKNNLPIDSQINVDELLMSEEETDSSNLKENTSKEDKLLKGLLEEKEQGTGDKINKTVNFMSHLKNSVNINELSSKEALGNLVINKDTMNADIIKSIKYMELNNVKDLTVKIMPKELGEVFIKITMEGGIMKANIGATTKEAYNLLNSNMQLIEDKLQNSGIKVQELSLNIYNEDTTFFKQGNEKRENSHTSKSENKAELSSKDEIPEEENISSVESNVNMLA</sequence>
<evidence type="ECO:0000256" key="1">
    <source>
        <dbReference type="SAM" id="MobiDB-lite"/>
    </source>
</evidence>
<organism evidence="3 4">
    <name type="scientific">Clostridium botulinum</name>
    <dbReference type="NCBI Taxonomy" id="1491"/>
    <lineage>
        <taxon>Bacteria</taxon>
        <taxon>Bacillati</taxon>
        <taxon>Bacillota</taxon>
        <taxon>Clostridia</taxon>
        <taxon>Eubacteriales</taxon>
        <taxon>Clostridiaceae</taxon>
        <taxon>Clostridium</taxon>
    </lineage>
</organism>
<reference evidence="3 4" key="1">
    <citation type="submission" date="2019-02" db="EMBL/GenBank/DDBJ databases">
        <title>Genome sequencing of Clostridium botulinum clinical isolates.</title>
        <authorList>
            <person name="Brunt J."/>
            <person name="Van Vliet A.H.M."/>
            <person name="Stringer S.C."/>
            <person name="Grant K.A."/>
            <person name="Carter A.C."/>
            <person name="Peck M.W."/>
        </authorList>
    </citation>
    <scope>NUCLEOTIDE SEQUENCE [LARGE SCALE GENOMIC DNA]</scope>
    <source>
        <strain evidence="3 4">R1125/03</strain>
    </source>
</reference>
<feature type="domain" description="Flagellar hook-length control protein-like C-terminal" evidence="2">
    <location>
        <begin position="337"/>
        <end position="417"/>
    </location>
</feature>
<dbReference type="Proteomes" id="UP000473089">
    <property type="component" value="Unassembled WGS sequence"/>
</dbReference>
<dbReference type="EMBL" id="SGJP01000010">
    <property type="protein sequence ID" value="NFA60008.1"/>
    <property type="molecule type" value="Genomic_DNA"/>
</dbReference>
<dbReference type="InterPro" id="IPR038610">
    <property type="entry name" value="FliK-like_C_sf"/>
</dbReference>
<dbReference type="Gene3D" id="3.30.750.140">
    <property type="match status" value="1"/>
</dbReference>